<evidence type="ECO:0000313" key="1">
    <source>
        <dbReference type="EMBL" id="MXQ88704.1"/>
    </source>
</evidence>
<reference evidence="1" key="1">
    <citation type="submission" date="2019-10" db="EMBL/GenBank/DDBJ databases">
        <title>The sequence and de novo assembly of the wild yak genome.</title>
        <authorList>
            <person name="Liu Y."/>
        </authorList>
    </citation>
    <scope>NUCLEOTIDE SEQUENCE [LARGE SCALE GENOMIC DNA]</scope>
    <source>
        <strain evidence="1">WY2019</strain>
    </source>
</reference>
<sequence length="55" mass="6297">MAISWQFLLELKFLFAYQPTERHLDPRILIDPGFFIAQVNIVECKATPLGSYTPG</sequence>
<name>A0A6B0RL72_9CETA</name>
<protein>
    <submittedName>
        <fullName evidence="1">Uncharacterized protein</fullName>
    </submittedName>
</protein>
<gene>
    <name evidence="1" type="ORF">E5288_WYG003386</name>
</gene>
<comment type="caution">
    <text evidence="1">The sequence shown here is derived from an EMBL/GenBank/DDBJ whole genome shotgun (WGS) entry which is preliminary data.</text>
</comment>
<organism evidence="1 2">
    <name type="scientific">Bos mutus</name>
    <name type="common">wild yak</name>
    <dbReference type="NCBI Taxonomy" id="72004"/>
    <lineage>
        <taxon>Eukaryota</taxon>
        <taxon>Metazoa</taxon>
        <taxon>Chordata</taxon>
        <taxon>Craniata</taxon>
        <taxon>Vertebrata</taxon>
        <taxon>Euteleostomi</taxon>
        <taxon>Mammalia</taxon>
        <taxon>Eutheria</taxon>
        <taxon>Laurasiatheria</taxon>
        <taxon>Artiodactyla</taxon>
        <taxon>Ruminantia</taxon>
        <taxon>Pecora</taxon>
        <taxon>Bovidae</taxon>
        <taxon>Bovinae</taxon>
        <taxon>Bos</taxon>
    </lineage>
</organism>
<accession>A0A6B0RL72</accession>
<keyword evidence="2" id="KW-1185">Reference proteome</keyword>
<dbReference type="Proteomes" id="UP000322234">
    <property type="component" value="Unassembled WGS sequence"/>
</dbReference>
<proteinExistence type="predicted"/>
<dbReference type="EMBL" id="VBQZ03000048">
    <property type="protein sequence ID" value="MXQ88704.1"/>
    <property type="molecule type" value="Genomic_DNA"/>
</dbReference>
<evidence type="ECO:0000313" key="2">
    <source>
        <dbReference type="Proteomes" id="UP000322234"/>
    </source>
</evidence>
<dbReference type="AlphaFoldDB" id="A0A6B0RL72"/>